<dbReference type="InterPro" id="IPR041633">
    <property type="entry name" value="Polbeta"/>
</dbReference>
<dbReference type="InterPro" id="IPR052038">
    <property type="entry name" value="Type-VII_TA_antitoxin"/>
</dbReference>
<keyword evidence="3" id="KW-0548">Nucleotidyltransferase</keyword>
<feature type="domain" description="Polymerase beta nucleotidyltransferase" evidence="8">
    <location>
        <begin position="11"/>
        <end position="102"/>
    </location>
</feature>
<dbReference type="PANTHER" id="PTHR33571:SF12">
    <property type="entry name" value="BSL3053 PROTEIN"/>
    <property type="match status" value="1"/>
</dbReference>
<dbReference type="Gene3D" id="3.30.460.10">
    <property type="entry name" value="Beta Polymerase, domain 2"/>
    <property type="match status" value="1"/>
</dbReference>
<gene>
    <name evidence="9" type="ORF">PMG25_11955</name>
</gene>
<evidence type="ECO:0000313" key="9">
    <source>
        <dbReference type="EMBL" id="MDJ1174808.1"/>
    </source>
</evidence>
<evidence type="ECO:0000313" key="10">
    <source>
        <dbReference type="Proteomes" id="UP001235849"/>
    </source>
</evidence>
<evidence type="ECO:0000259" key="8">
    <source>
        <dbReference type="Pfam" id="PF18765"/>
    </source>
</evidence>
<evidence type="ECO:0000256" key="7">
    <source>
        <dbReference type="ARBA" id="ARBA00022842"/>
    </source>
</evidence>
<evidence type="ECO:0000256" key="4">
    <source>
        <dbReference type="ARBA" id="ARBA00022723"/>
    </source>
</evidence>
<dbReference type="RefSeq" id="WP_283767128.1">
    <property type="nucleotide sequence ID" value="NZ_JAQOSO010000068.1"/>
</dbReference>
<keyword evidence="7" id="KW-0460">Magnesium</keyword>
<reference evidence="9 10" key="1">
    <citation type="submission" date="2023-01" db="EMBL/GenBank/DDBJ databases">
        <title>Novel diversity within Roseofilum (Cyanobacteria; Desertifilaceae) from marine benthic mats with descriptions of four novel species.</title>
        <authorList>
            <person name="Wang Y."/>
            <person name="Berthold D.E."/>
            <person name="Hu J."/>
            <person name="Lefler F.W."/>
            <person name="Laughinghouse H.D. IV."/>
        </authorList>
    </citation>
    <scope>NUCLEOTIDE SEQUENCE [LARGE SCALE GENOMIC DNA]</scope>
    <source>
        <strain evidence="9 10">BLCC-M114</strain>
    </source>
</reference>
<dbReference type="PANTHER" id="PTHR33571">
    <property type="entry name" value="SSL8005 PROTEIN"/>
    <property type="match status" value="1"/>
</dbReference>
<comment type="cofactor">
    <cofactor evidence="1">
        <name>Mg(2+)</name>
        <dbReference type="ChEBI" id="CHEBI:18420"/>
    </cofactor>
</comment>
<comment type="caution">
    <text evidence="9">The sequence shown here is derived from an EMBL/GenBank/DDBJ whole genome shotgun (WGS) entry which is preliminary data.</text>
</comment>
<evidence type="ECO:0000256" key="3">
    <source>
        <dbReference type="ARBA" id="ARBA00022695"/>
    </source>
</evidence>
<dbReference type="EMBL" id="JAQOSO010000068">
    <property type="protein sequence ID" value="MDJ1174808.1"/>
    <property type="molecule type" value="Genomic_DNA"/>
</dbReference>
<evidence type="ECO:0000256" key="5">
    <source>
        <dbReference type="ARBA" id="ARBA00022741"/>
    </source>
</evidence>
<organism evidence="9 10">
    <name type="scientific">Roseofilum capinflatum BLCC-M114</name>
    <dbReference type="NCBI Taxonomy" id="3022440"/>
    <lineage>
        <taxon>Bacteria</taxon>
        <taxon>Bacillati</taxon>
        <taxon>Cyanobacteriota</taxon>
        <taxon>Cyanophyceae</taxon>
        <taxon>Desertifilales</taxon>
        <taxon>Desertifilaceae</taxon>
        <taxon>Roseofilum</taxon>
        <taxon>Roseofilum capinflatum</taxon>
    </lineage>
</organism>
<keyword evidence="4" id="KW-0479">Metal-binding</keyword>
<protein>
    <submittedName>
        <fullName evidence="9">Nucleotidyltransferase family protein</fullName>
    </submittedName>
</protein>
<accession>A0ABT7B6M4</accession>
<keyword evidence="6" id="KW-0067">ATP-binding</keyword>
<proteinExistence type="predicted"/>
<sequence>MKVKKIDIPIEKIANLCQNWHIHKLSLFGSFLRDDFTPESDIDILVEFEPGFTPGFFKLYQIEEELSDLFDRRQIDLVTLKFLNHRIRDRILAEAEVFYIKSA</sequence>
<keyword evidence="5" id="KW-0547">Nucleotide-binding</keyword>
<dbReference type="SUPFAM" id="SSF81301">
    <property type="entry name" value="Nucleotidyltransferase"/>
    <property type="match status" value="1"/>
</dbReference>
<dbReference type="Pfam" id="PF18765">
    <property type="entry name" value="Polbeta"/>
    <property type="match status" value="1"/>
</dbReference>
<keyword evidence="10" id="KW-1185">Reference proteome</keyword>
<name>A0ABT7B6M4_9CYAN</name>
<dbReference type="CDD" id="cd05403">
    <property type="entry name" value="NT_KNTase_like"/>
    <property type="match status" value="1"/>
</dbReference>
<keyword evidence="2" id="KW-0808">Transferase</keyword>
<evidence type="ECO:0000256" key="2">
    <source>
        <dbReference type="ARBA" id="ARBA00022679"/>
    </source>
</evidence>
<dbReference type="InterPro" id="IPR043519">
    <property type="entry name" value="NT_sf"/>
</dbReference>
<evidence type="ECO:0000256" key="1">
    <source>
        <dbReference type="ARBA" id="ARBA00001946"/>
    </source>
</evidence>
<evidence type="ECO:0000256" key="6">
    <source>
        <dbReference type="ARBA" id="ARBA00022840"/>
    </source>
</evidence>
<dbReference type="Proteomes" id="UP001235849">
    <property type="component" value="Unassembled WGS sequence"/>
</dbReference>